<protein>
    <submittedName>
        <fullName evidence="1">Uncharacterized protein</fullName>
    </submittedName>
</protein>
<reference evidence="1 2" key="1">
    <citation type="submission" date="2016-12" db="EMBL/GenBank/DDBJ databases">
        <title>The genomes of Aspergillus section Nigri reveals drivers in fungal speciation.</title>
        <authorList>
            <consortium name="DOE Joint Genome Institute"/>
            <person name="Vesth T.C."/>
            <person name="Nybo J."/>
            <person name="Theobald S."/>
            <person name="Brandl J."/>
            <person name="Frisvad J.C."/>
            <person name="Nielsen K.F."/>
            <person name="Lyhne E.K."/>
            <person name="Kogle M.E."/>
            <person name="Kuo A."/>
            <person name="Riley R."/>
            <person name="Clum A."/>
            <person name="Nolan M."/>
            <person name="Lipzen A."/>
            <person name="Salamov A."/>
            <person name="Henrissat B."/>
            <person name="Wiebenga A."/>
            <person name="De Vries R.P."/>
            <person name="Grigoriev I.V."/>
            <person name="Mortensen U.H."/>
            <person name="Andersen M.R."/>
            <person name="Baker S.E."/>
        </authorList>
    </citation>
    <scope>NUCLEOTIDE SEQUENCE [LARGE SCALE GENOMIC DNA]</scope>
    <source>
        <strain evidence="1 2">CBS 115572</strain>
    </source>
</reference>
<name>A0A317XCC6_9EURO</name>
<accession>A0A317XCC6</accession>
<keyword evidence="2" id="KW-1185">Reference proteome</keyword>
<comment type="caution">
    <text evidence="1">The sequence shown here is derived from an EMBL/GenBank/DDBJ whole genome shotgun (WGS) entry which is preliminary data.</text>
</comment>
<dbReference type="OrthoDB" id="4493161at2759"/>
<proteinExistence type="predicted"/>
<dbReference type="AlphaFoldDB" id="A0A317XCC6"/>
<gene>
    <name evidence="1" type="ORF">BO94DRAFT_620739</name>
</gene>
<dbReference type="Proteomes" id="UP000246702">
    <property type="component" value="Unassembled WGS sequence"/>
</dbReference>
<evidence type="ECO:0000313" key="1">
    <source>
        <dbReference type="EMBL" id="PWY95267.1"/>
    </source>
</evidence>
<dbReference type="EMBL" id="MSFK01000003">
    <property type="protein sequence ID" value="PWY95267.1"/>
    <property type="molecule type" value="Genomic_DNA"/>
</dbReference>
<dbReference type="RefSeq" id="XP_025472028.1">
    <property type="nucleotide sequence ID" value="XM_025616953.1"/>
</dbReference>
<dbReference type="GeneID" id="37119096"/>
<evidence type="ECO:0000313" key="2">
    <source>
        <dbReference type="Proteomes" id="UP000246702"/>
    </source>
</evidence>
<sequence length="340" mass="39191">MDSTAAYVNGDDEAIPLVKIEGPPEYQEHMKQLLADSKIRRSYDDEIHILSNDHSTPSYSSDKSEMIAALLHQVKEQAAQYLHRPINITAYSLPRGLDTVSWNHLCDSVFETNVTSMDYRLYRSDYLDAVRDAYRLDTCAGFSLPESCDLYLKSHSIFFIDIGREGLVNLWVGYVDEYVVRIYDGQHVVTAYEYDESEEKSGLYRFQQILWAFIEDNFTYDMTESFGAVVLSGEAPQEEMHAMKQAIYLALPEEWRPLLRAVIDPSYVAAIGIARRIEKHIDRPCFREEDLLKSYMIDPPDYDMIVEMLDYTEYMEGANDYYLPGDEEYPFTSTGGCELS</sequence>
<organism evidence="1 2">
    <name type="scientific">Aspergillus sclerotioniger CBS 115572</name>
    <dbReference type="NCBI Taxonomy" id="1450535"/>
    <lineage>
        <taxon>Eukaryota</taxon>
        <taxon>Fungi</taxon>
        <taxon>Dikarya</taxon>
        <taxon>Ascomycota</taxon>
        <taxon>Pezizomycotina</taxon>
        <taxon>Eurotiomycetes</taxon>
        <taxon>Eurotiomycetidae</taxon>
        <taxon>Eurotiales</taxon>
        <taxon>Aspergillaceae</taxon>
        <taxon>Aspergillus</taxon>
        <taxon>Aspergillus subgen. Circumdati</taxon>
    </lineage>
</organism>